<dbReference type="InterPro" id="IPR030480">
    <property type="entry name" value="Natr_peptide_CS"/>
</dbReference>
<evidence type="ECO:0000313" key="11">
    <source>
        <dbReference type="Proteomes" id="UP001190640"/>
    </source>
</evidence>
<keyword evidence="11" id="KW-1185">Reference proteome</keyword>
<dbReference type="GeneID" id="129344432"/>
<dbReference type="PRINTS" id="PR00713">
    <property type="entry name" value="CNATPEPTIDE"/>
</dbReference>
<dbReference type="PROSITE" id="PS00263">
    <property type="entry name" value="NATRIURETIC_PEPTIDE"/>
    <property type="match status" value="1"/>
</dbReference>
<evidence type="ECO:0000256" key="7">
    <source>
        <dbReference type="ARBA" id="ARBA00022924"/>
    </source>
</evidence>
<dbReference type="SMART" id="SM00183">
    <property type="entry name" value="NAT_PEP"/>
    <property type="match status" value="1"/>
</dbReference>
<comment type="subcellular location">
    <subcellularLocation>
        <location evidence="1 9">Secreted</location>
    </subcellularLocation>
</comment>
<dbReference type="PRINTS" id="PR00710">
    <property type="entry name" value="NATPEPTIDES"/>
</dbReference>
<dbReference type="Pfam" id="PF00212">
    <property type="entry name" value="ANP"/>
    <property type="match status" value="1"/>
</dbReference>
<proteinExistence type="inferred from homology"/>
<keyword evidence="10" id="KW-0732">Signal</keyword>
<feature type="signal peptide" evidence="10">
    <location>
        <begin position="1"/>
        <end position="24"/>
    </location>
</feature>
<dbReference type="GO" id="GO:0097746">
    <property type="term" value="P:blood vessel diameter maintenance"/>
    <property type="evidence" value="ECO:0007669"/>
    <property type="project" value="UniProtKB-KW"/>
</dbReference>
<dbReference type="GO" id="GO:0008217">
    <property type="term" value="P:regulation of blood pressure"/>
    <property type="evidence" value="ECO:0007669"/>
    <property type="project" value="UniProtKB-KW"/>
</dbReference>
<dbReference type="AlphaFoldDB" id="A0AA97KJJ8"/>
<evidence type="ECO:0000256" key="1">
    <source>
        <dbReference type="ARBA" id="ARBA00004613"/>
    </source>
</evidence>
<dbReference type="InterPro" id="IPR002406">
    <property type="entry name" value="C_natriurtcpep"/>
</dbReference>
<evidence type="ECO:0000256" key="9">
    <source>
        <dbReference type="RuleBase" id="RU003686"/>
    </source>
</evidence>
<organism evidence="11 12">
    <name type="scientific">Eublepharis macularius</name>
    <name type="common">Leopard gecko</name>
    <name type="synonym">Cyrtodactylus macularius</name>
    <dbReference type="NCBI Taxonomy" id="481883"/>
    <lineage>
        <taxon>Eukaryota</taxon>
        <taxon>Metazoa</taxon>
        <taxon>Chordata</taxon>
        <taxon>Craniata</taxon>
        <taxon>Vertebrata</taxon>
        <taxon>Euteleostomi</taxon>
        <taxon>Lepidosauria</taxon>
        <taxon>Squamata</taxon>
        <taxon>Bifurcata</taxon>
        <taxon>Gekkota</taxon>
        <taxon>Eublepharidae</taxon>
        <taxon>Eublepharinae</taxon>
        <taxon>Eublepharis</taxon>
    </lineage>
</organism>
<gene>
    <name evidence="12" type="primary">LOC129344432</name>
</gene>
<accession>A0AA97KJJ8</accession>
<dbReference type="KEGG" id="emc:129344432"/>
<dbReference type="InterPro" id="IPR000663">
    <property type="entry name" value="Natr_peptide"/>
</dbReference>
<dbReference type="PANTHER" id="PTHR12167">
    <property type="entry name" value="C-TYPE NATRIURETIC PEPTIDE"/>
    <property type="match status" value="1"/>
</dbReference>
<dbReference type="GO" id="GO:0005576">
    <property type="term" value="C:extracellular region"/>
    <property type="evidence" value="ECO:0007669"/>
    <property type="project" value="UniProtKB-SubCell"/>
</dbReference>
<dbReference type="RefSeq" id="XP_054857031.1">
    <property type="nucleotide sequence ID" value="XM_055001056.1"/>
</dbReference>
<evidence type="ECO:0000256" key="6">
    <source>
        <dbReference type="ARBA" id="ARBA00022858"/>
    </source>
</evidence>
<evidence type="ECO:0000256" key="2">
    <source>
        <dbReference type="ARBA" id="ARBA00009041"/>
    </source>
</evidence>
<keyword evidence="8" id="KW-1015">Disulfide bond</keyword>
<dbReference type="Proteomes" id="UP001190640">
    <property type="component" value="Chromosome 17"/>
</dbReference>
<keyword evidence="4" id="KW-0165">Cleavage on pair of basic residues</keyword>
<evidence type="ECO:0000256" key="5">
    <source>
        <dbReference type="ARBA" id="ARBA00022702"/>
    </source>
</evidence>
<keyword evidence="6 9" id="KW-0838">Vasoactive</keyword>
<keyword evidence="5" id="KW-0372">Hormone</keyword>
<dbReference type="PANTHER" id="PTHR12167:SF5">
    <property type="entry name" value="C-TYPE NATRIURETIC PEPTIDE 3-LIKE PRECURSOR"/>
    <property type="match status" value="1"/>
</dbReference>
<evidence type="ECO:0000256" key="8">
    <source>
        <dbReference type="ARBA" id="ARBA00023157"/>
    </source>
</evidence>
<evidence type="ECO:0000256" key="10">
    <source>
        <dbReference type="SAM" id="SignalP"/>
    </source>
</evidence>
<dbReference type="GO" id="GO:0006182">
    <property type="term" value="P:cGMP biosynthetic process"/>
    <property type="evidence" value="ECO:0007669"/>
    <property type="project" value="TreeGrafter"/>
</dbReference>
<name>A0AA97KJJ8_EUBMA</name>
<comment type="similarity">
    <text evidence="2 9">Belongs to the natriuretic peptide family.</text>
</comment>
<protein>
    <submittedName>
        <fullName evidence="12">C-type natriuretic peptide 1-like</fullName>
    </submittedName>
</protein>
<keyword evidence="3" id="KW-0964">Secreted</keyword>
<keyword evidence="7" id="KW-0382">Hypotensive agent</keyword>
<reference evidence="12" key="1">
    <citation type="submission" date="2025-08" db="UniProtKB">
        <authorList>
            <consortium name="RefSeq"/>
        </authorList>
    </citation>
    <scope>IDENTIFICATION</scope>
    <source>
        <tissue evidence="12">Blood</tissue>
    </source>
</reference>
<evidence type="ECO:0000313" key="12">
    <source>
        <dbReference type="RefSeq" id="XP_054857031.1"/>
    </source>
</evidence>
<sequence>MSSKLICSSWFLLILLLTHGQGRAKPVANVQALSKLLEEDLEHPVGSEELEQEQDETLLTGAVEQQDAPLPWSRNPREGASISESAFQRLFSDLLGSSRSYRGRSKKGLSRGCFGVKLDRIGALSGLGC</sequence>
<dbReference type="GO" id="GO:0007168">
    <property type="term" value="P:receptor guanylyl cyclase signaling pathway"/>
    <property type="evidence" value="ECO:0007669"/>
    <property type="project" value="TreeGrafter"/>
</dbReference>
<dbReference type="GO" id="GO:0005179">
    <property type="term" value="F:hormone activity"/>
    <property type="evidence" value="ECO:0007669"/>
    <property type="project" value="UniProtKB-KW"/>
</dbReference>
<evidence type="ECO:0000256" key="4">
    <source>
        <dbReference type="ARBA" id="ARBA00022685"/>
    </source>
</evidence>
<evidence type="ECO:0000256" key="3">
    <source>
        <dbReference type="ARBA" id="ARBA00022525"/>
    </source>
</evidence>
<feature type="chain" id="PRO_5041652729" evidence="10">
    <location>
        <begin position="25"/>
        <end position="129"/>
    </location>
</feature>